<organism evidence="1 2">
    <name type="scientific">Lactobacillus pasteurii DSM 23907 = CRBIP 24.76</name>
    <dbReference type="NCBI Taxonomy" id="1423790"/>
    <lineage>
        <taxon>Bacteria</taxon>
        <taxon>Bacillati</taxon>
        <taxon>Bacillota</taxon>
        <taxon>Bacilli</taxon>
        <taxon>Lactobacillales</taxon>
        <taxon>Lactobacillaceae</taxon>
        <taxon>Lactobacillus</taxon>
    </lineage>
</organism>
<proteinExistence type="predicted"/>
<sequence length="253" mass="28364">MSRITLSLFNAKDEIIKTSSNDYDAYFGISDVYEDGGYFQIEVDRAPSYVIVQIDSALAPALIYMRDRTWRYPIPKSRDVYHLGAFVAPNYAKARFANPEEIAMHQNLALNSHDQLNNFNAYPHASSKSDDESKLLTCAKNAIDGYLDNRGHGLFPFQACETSDEQDQIKVDFGREVLLDGIGVILKADTDDYLRRATACFSDGSKQVLNFKPTDQKQQFAVTPIPTSFIVLTDLQGPVAITQLEAYGINILR</sequence>
<reference evidence="1 2" key="1">
    <citation type="submission" date="2012-06" db="EMBL/GenBank/DDBJ databases">
        <title>Draft Genome Sequence of Lactobacillus pasteurii CRBIP 24.76T.</title>
        <authorList>
            <person name="Cousin S."/>
            <person name="Bouchier C."/>
            <person name="Loux V."/>
            <person name="Ma L."/>
            <person name="Creno S."/>
            <person name="Bizet C."/>
            <person name="Clermont D."/>
        </authorList>
    </citation>
    <scope>NUCLEOTIDE SEQUENCE [LARGE SCALE GENOMIC DNA]</scope>
    <source>
        <strain evidence="2">CRBIP 24.76T</strain>
    </source>
</reference>
<dbReference type="Proteomes" id="UP000009311">
    <property type="component" value="Unassembled WGS sequence"/>
</dbReference>
<dbReference type="OrthoDB" id="5674083at2"/>
<evidence type="ECO:0000313" key="2">
    <source>
        <dbReference type="Proteomes" id="UP000009311"/>
    </source>
</evidence>
<dbReference type="PATRIC" id="fig|1423790.3.peg.921"/>
<evidence type="ECO:0000313" key="1">
    <source>
        <dbReference type="EMBL" id="CCI84830.1"/>
    </source>
</evidence>
<dbReference type="STRING" id="1423790.BN53_01760"/>
<dbReference type="EMBL" id="CAKD01000013">
    <property type="protein sequence ID" value="CCI84830.1"/>
    <property type="molecule type" value="Genomic_DNA"/>
</dbReference>
<dbReference type="RefSeq" id="WP_009559383.1">
    <property type="nucleotide sequence ID" value="NZ_AYZN01000002.1"/>
</dbReference>
<dbReference type="AlphaFoldDB" id="I7JXN9"/>
<accession>I7JXN9</accession>
<name>I7JXN9_9LACO</name>
<comment type="caution">
    <text evidence="1">The sequence shown here is derived from an EMBL/GenBank/DDBJ whole genome shotgun (WGS) entry which is preliminary data.</text>
</comment>
<protein>
    <submittedName>
        <fullName evidence="1">Uncharacterized protein</fullName>
    </submittedName>
</protein>
<gene>
    <name evidence="1" type="ORF">BN53_01760</name>
</gene>
<keyword evidence="2" id="KW-1185">Reference proteome</keyword>
<dbReference type="eggNOG" id="ENOG502ZAKM">
    <property type="taxonomic scope" value="Bacteria"/>
</dbReference>